<dbReference type="AlphaFoldDB" id="A0AAV7EU50"/>
<keyword evidence="2" id="KW-1185">Reference proteome</keyword>
<proteinExistence type="predicted"/>
<organism evidence="1 2">
    <name type="scientific">Aristolochia fimbriata</name>
    <name type="common">White veined hardy Dutchman's pipe vine</name>
    <dbReference type="NCBI Taxonomy" id="158543"/>
    <lineage>
        <taxon>Eukaryota</taxon>
        <taxon>Viridiplantae</taxon>
        <taxon>Streptophyta</taxon>
        <taxon>Embryophyta</taxon>
        <taxon>Tracheophyta</taxon>
        <taxon>Spermatophyta</taxon>
        <taxon>Magnoliopsida</taxon>
        <taxon>Magnoliidae</taxon>
        <taxon>Piperales</taxon>
        <taxon>Aristolochiaceae</taxon>
        <taxon>Aristolochia</taxon>
    </lineage>
</organism>
<evidence type="ECO:0000313" key="2">
    <source>
        <dbReference type="Proteomes" id="UP000825729"/>
    </source>
</evidence>
<protein>
    <submittedName>
        <fullName evidence="1">Uncharacterized protein</fullName>
    </submittedName>
</protein>
<name>A0AAV7EU50_ARIFI</name>
<sequence length="148" mass="15958">MSPPPFMSPPPSSRFRIARRISSAAAENPFSRVNSSPLGSTKVPFMQLPKYAGGTGGFNRLRQSTAKAKWTGSPSLTSRALTAQTHTYAAATPGFQEGGGAAAVGHHVVEGDPDTYAGEGIDGHLYRQKRRLLLLIRLEEHQGWGKWV</sequence>
<dbReference type="EMBL" id="JAINDJ010000004">
    <property type="protein sequence ID" value="KAG9451167.1"/>
    <property type="molecule type" value="Genomic_DNA"/>
</dbReference>
<evidence type="ECO:0000313" key="1">
    <source>
        <dbReference type="EMBL" id="KAG9451167.1"/>
    </source>
</evidence>
<dbReference type="Proteomes" id="UP000825729">
    <property type="component" value="Unassembled WGS sequence"/>
</dbReference>
<accession>A0AAV7EU50</accession>
<reference evidence="1 2" key="1">
    <citation type="submission" date="2021-07" db="EMBL/GenBank/DDBJ databases">
        <title>The Aristolochia fimbriata genome: insights into angiosperm evolution, floral development and chemical biosynthesis.</title>
        <authorList>
            <person name="Jiao Y."/>
        </authorList>
    </citation>
    <scope>NUCLEOTIDE SEQUENCE [LARGE SCALE GENOMIC DNA]</scope>
    <source>
        <strain evidence="1">IBCAS-2021</strain>
        <tissue evidence="1">Leaf</tissue>
    </source>
</reference>
<comment type="caution">
    <text evidence="1">The sequence shown here is derived from an EMBL/GenBank/DDBJ whole genome shotgun (WGS) entry which is preliminary data.</text>
</comment>
<gene>
    <name evidence="1" type="ORF">H6P81_011132</name>
</gene>